<evidence type="ECO:0000313" key="4">
    <source>
        <dbReference type="Proteomes" id="UP001320420"/>
    </source>
</evidence>
<comment type="similarity">
    <text evidence="1 2">Belongs to the RNase T2 family.</text>
</comment>
<gene>
    <name evidence="3" type="primary">RBT7_2</name>
    <name evidence="3" type="ORF">SLS62_010321</name>
</gene>
<reference evidence="3 4" key="1">
    <citation type="submission" date="2024-02" db="EMBL/GenBank/DDBJ databases">
        <title>De novo assembly and annotation of 12 fungi associated with fruit tree decline syndrome in Ontario, Canada.</title>
        <authorList>
            <person name="Sulman M."/>
            <person name="Ellouze W."/>
            <person name="Ilyukhin E."/>
        </authorList>
    </citation>
    <scope>NUCLEOTIDE SEQUENCE [LARGE SCALE GENOMIC DNA]</scope>
    <source>
        <strain evidence="3 4">M11/M66-122</strain>
    </source>
</reference>
<comment type="caution">
    <text evidence="3">The sequence shown here is derived from an EMBL/GenBank/DDBJ whole genome shotgun (WGS) entry which is preliminary data.</text>
</comment>
<dbReference type="InterPro" id="IPR018188">
    <property type="entry name" value="RNase_T2_His_AS_1"/>
</dbReference>
<sequence length="263" mass="29316">MAPPLSLRAAFAHATHFMSQLPQNLAGFSISSPLEIFKAYDVNTSSQSRLTVAPTEFPPSSLASTCPLDGPISCHNETQADSCCFIYPGGRLLLTQFWDEKLHVGGAETDWTLHGLWPDRCDGSYDQYCGMLPRFDNITDVLKSSGHGELDYQPGSEVVDFFMRAFGLFRMLDTYRALEHAGIEPDYRQTYPLSKIQSALEAFSGGRVILQCTGRHQNVLHEAWYVYFVKGSLQSGDFIPAKDSFHGDKGNCAAEVRYLPKRK</sequence>
<name>A0AAN9U9V0_9PEZI</name>
<evidence type="ECO:0000256" key="1">
    <source>
        <dbReference type="ARBA" id="ARBA00007469"/>
    </source>
</evidence>
<dbReference type="GO" id="GO:0033897">
    <property type="term" value="F:ribonuclease T2 activity"/>
    <property type="evidence" value="ECO:0007669"/>
    <property type="project" value="InterPro"/>
</dbReference>
<dbReference type="GO" id="GO:0003723">
    <property type="term" value="F:RNA binding"/>
    <property type="evidence" value="ECO:0007669"/>
    <property type="project" value="InterPro"/>
</dbReference>
<dbReference type="Pfam" id="PF00445">
    <property type="entry name" value="Ribonuclease_T2"/>
    <property type="match status" value="1"/>
</dbReference>
<dbReference type="GO" id="GO:0006401">
    <property type="term" value="P:RNA catabolic process"/>
    <property type="evidence" value="ECO:0007669"/>
    <property type="project" value="TreeGrafter"/>
</dbReference>
<dbReference type="AlphaFoldDB" id="A0AAN9U9V0"/>
<dbReference type="GO" id="GO:0005576">
    <property type="term" value="C:extracellular region"/>
    <property type="evidence" value="ECO:0007669"/>
    <property type="project" value="TreeGrafter"/>
</dbReference>
<dbReference type="EMBL" id="JAKJXP020000124">
    <property type="protein sequence ID" value="KAK7744294.1"/>
    <property type="molecule type" value="Genomic_DNA"/>
</dbReference>
<accession>A0AAN9U9V0</accession>
<evidence type="ECO:0000256" key="2">
    <source>
        <dbReference type="RuleBase" id="RU004328"/>
    </source>
</evidence>
<dbReference type="PANTHER" id="PTHR11240:SF22">
    <property type="entry name" value="RIBONUCLEASE T2"/>
    <property type="match status" value="1"/>
</dbReference>
<protein>
    <submittedName>
        <fullName evidence="3">Ribonuclease T2 (RNase T2)</fullName>
    </submittedName>
</protein>
<evidence type="ECO:0000313" key="3">
    <source>
        <dbReference type="EMBL" id="KAK7744294.1"/>
    </source>
</evidence>
<dbReference type="InterPro" id="IPR001568">
    <property type="entry name" value="RNase_T2-like"/>
</dbReference>
<organism evidence="3 4">
    <name type="scientific">Diatrype stigma</name>
    <dbReference type="NCBI Taxonomy" id="117547"/>
    <lineage>
        <taxon>Eukaryota</taxon>
        <taxon>Fungi</taxon>
        <taxon>Dikarya</taxon>
        <taxon>Ascomycota</taxon>
        <taxon>Pezizomycotina</taxon>
        <taxon>Sordariomycetes</taxon>
        <taxon>Xylariomycetidae</taxon>
        <taxon>Xylariales</taxon>
        <taxon>Diatrypaceae</taxon>
        <taxon>Diatrype</taxon>
    </lineage>
</organism>
<dbReference type="PROSITE" id="PS00530">
    <property type="entry name" value="RNASE_T2_1"/>
    <property type="match status" value="1"/>
</dbReference>
<dbReference type="Proteomes" id="UP001320420">
    <property type="component" value="Unassembled WGS sequence"/>
</dbReference>
<proteinExistence type="inferred from homology"/>
<dbReference type="SUPFAM" id="SSF55895">
    <property type="entry name" value="Ribonuclease Rh-like"/>
    <property type="match status" value="1"/>
</dbReference>
<keyword evidence="4" id="KW-1185">Reference proteome</keyword>
<dbReference type="PANTHER" id="PTHR11240">
    <property type="entry name" value="RIBONUCLEASE T2"/>
    <property type="match status" value="1"/>
</dbReference>
<dbReference type="InterPro" id="IPR036430">
    <property type="entry name" value="RNase_T2-like_sf"/>
</dbReference>
<dbReference type="Gene3D" id="3.90.730.10">
    <property type="entry name" value="Ribonuclease T2-like"/>
    <property type="match status" value="2"/>
</dbReference>